<protein>
    <recommendedName>
        <fullName evidence="1">DUF5000 domain-containing protein</fullName>
    </recommendedName>
</protein>
<feature type="domain" description="DUF5000" evidence="1">
    <location>
        <begin position="269"/>
        <end position="402"/>
    </location>
</feature>
<proteinExistence type="predicted"/>
<sequence>MIKEIMKTIKYFTGIFLATTCLFVISCTKEDDYKKYTAGGEITYPARIDSVIVQSGDQRVRLRLALSSDPSIAKIRVFWNNRADSAEANVVRKQATDTVDMIIENLNEGVYNFDVYTYNSKNNISVVRHGSGNVYGENYASTLANRNIQSLTQAANGNVLINWFSPLTGEKEIELKYKNSKGVEVIQKVSGDAMSTEIADYMDKSLLSWRSVFLPDSNAFDTFTQDYSTVELPEYERQLPKSGFSEKILPTDVLEGGFGWLMPSLWNDTYTGNGFATQPGKPLPVSFTFDTGVSNRINRFKYWMPQDRIFNLEAVKSFEIWGSNNPPADGSWASWTLLRTCESIKPSGSPVGTNTDEDVAAAAAGQEFIMPAGTPKTRFIRIKVLSNWGNGSFQALGEFTFYTKEH</sequence>
<dbReference type="PROSITE" id="PS51257">
    <property type="entry name" value="PROKAR_LIPOPROTEIN"/>
    <property type="match status" value="1"/>
</dbReference>
<organism evidence="2 3">
    <name type="scientific">Pedobacter ginsengisoli</name>
    <dbReference type="NCBI Taxonomy" id="363852"/>
    <lineage>
        <taxon>Bacteria</taxon>
        <taxon>Pseudomonadati</taxon>
        <taxon>Bacteroidota</taxon>
        <taxon>Sphingobacteriia</taxon>
        <taxon>Sphingobacteriales</taxon>
        <taxon>Sphingobacteriaceae</taxon>
        <taxon>Pedobacter</taxon>
    </lineage>
</organism>
<dbReference type="Gene3D" id="2.60.120.260">
    <property type="entry name" value="Galactose-binding domain-like"/>
    <property type="match status" value="1"/>
</dbReference>
<keyword evidence="3" id="KW-1185">Reference proteome</keyword>
<dbReference type="Proteomes" id="UP000223749">
    <property type="component" value="Chromosome"/>
</dbReference>
<dbReference type="InterPro" id="IPR032164">
    <property type="entry name" value="DUF5000"/>
</dbReference>
<dbReference type="OrthoDB" id="1043438at2"/>
<dbReference type="InterPro" id="IPR008979">
    <property type="entry name" value="Galactose-bd-like_sf"/>
</dbReference>
<dbReference type="KEGG" id="pgs:CPT03_10865"/>
<dbReference type="Pfam" id="PF16389">
    <property type="entry name" value="DUF4998"/>
    <property type="match status" value="1"/>
</dbReference>
<evidence type="ECO:0000313" key="3">
    <source>
        <dbReference type="Proteomes" id="UP000223749"/>
    </source>
</evidence>
<dbReference type="Pfam" id="PF16391">
    <property type="entry name" value="DUF5000"/>
    <property type="match status" value="1"/>
</dbReference>
<dbReference type="EMBL" id="CP024091">
    <property type="protein sequence ID" value="ATP56946.1"/>
    <property type="molecule type" value="Genomic_DNA"/>
</dbReference>
<evidence type="ECO:0000313" key="2">
    <source>
        <dbReference type="EMBL" id="ATP56946.1"/>
    </source>
</evidence>
<dbReference type="AlphaFoldDB" id="A0A2D1U5R3"/>
<name>A0A2D1U5R3_9SPHI</name>
<gene>
    <name evidence="2" type="ORF">CPT03_10865</name>
</gene>
<evidence type="ECO:0000259" key="1">
    <source>
        <dbReference type="Pfam" id="PF16391"/>
    </source>
</evidence>
<accession>A0A2D1U5R3</accession>
<dbReference type="SUPFAM" id="SSF49785">
    <property type="entry name" value="Galactose-binding domain-like"/>
    <property type="match status" value="1"/>
</dbReference>
<reference evidence="2 3" key="1">
    <citation type="submission" date="2017-10" db="EMBL/GenBank/DDBJ databases">
        <title>Whole genome of Pedobacter ginsengisoli T01R-27 isolated from tomato rhizosphere.</title>
        <authorList>
            <person name="Weon H.-Y."/>
            <person name="Lee S.A."/>
            <person name="Sang M.K."/>
            <person name="Song J."/>
        </authorList>
    </citation>
    <scope>NUCLEOTIDE SEQUENCE [LARGE SCALE GENOMIC DNA]</scope>
    <source>
        <strain evidence="2 3">T01R-27</strain>
    </source>
</reference>